<evidence type="ECO:0000256" key="2">
    <source>
        <dbReference type="ARBA" id="ARBA00023052"/>
    </source>
</evidence>
<dbReference type="GO" id="GO:0050660">
    <property type="term" value="F:flavin adenine dinucleotide binding"/>
    <property type="evidence" value="ECO:0007669"/>
    <property type="project" value="TreeGrafter"/>
</dbReference>
<dbReference type="GO" id="GO:0005948">
    <property type="term" value="C:acetolactate synthase complex"/>
    <property type="evidence" value="ECO:0007669"/>
    <property type="project" value="TreeGrafter"/>
</dbReference>
<evidence type="ECO:0000259" key="5">
    <source>
        <dbReference type="Pfam" id="PF02775"/>
    </source>
</evidence>
<dbReference type="OrthoDB" id="9785953at2"/>
<dbReference type="GO" id="GO:0003984">
    <property type="term" value="F:acetolactate synthase activity"/>
    <property type="evidence" value="ECO:0007669"/>
    <property type="project" value="TreeGrafter"/>
</dbReference>
<dbReference type="PANTHER" id="PTHR18968">
    <property type="entry name" value="THIAMINE PYROPHOSPHATE ENZYMES"/>
    <property type="match status" value="1"/>
</dbReference>
<dbReference type="InterPro" id="IPR045229">
    <property type="entry name" value="TPP_enz"/>
</dbReference>
<accession>A0A4Y8UGV0</accession>
<evidence type="ECO:0000256" key="3">
    <source>
        <dbReference type="RuleBase" id="RU362132"/>
    </source>
</evidence>
<organism evidence="7 8">
    <name type="scientific">Gammaproteobacteria bacterium LSUCC0057</name>
    <dbReference type="NCBI Taxonomy" id="2559237"/>
    <lineage>
        <taxon>Bacteria</taxon>
        <taxon>Pseudomonadati</taxon>
        <taxon>Pseudomonadota</taxon>
        <taxon>Gammaproteobacteria</taxon>
        <taxon>Cellvibrionales</taxon>
        <taxon>Porticoccaceae</taxon>
        <taxon>SAR92 clade</taxon>
    </lineage>
</organism>
<evidence type="ECO:0000313" key="8">
    <source>
        <dbReference type="Proteomes" id="UP000298133"/>
    </source>
</evidence>
<dbReference type="AlphaFoldDB" id="A0A4Y8UGV0"/>
<sequence>MLKSGAALVRHALEAIGVKQTFGIPGVHNTEIYDELNRSATITPYLVGHEMAAACMADAVSRTGDSIGCMLIVPAAGVTHAASGIGEAMLAGIPLLIISGGIHRGSGKRYQLHDIDQHQILKPLTKATYLVEDHQQLIPTLFEAYWTAVSGEPGPVFVEVPVDIQLFRGEVSEPLPQLQDFAPAPAPLDEQAIAAAAEKLLAAKRPALFVGWGALRARRALVELAELLGAPVATTLQGVSSFPGDHPLHTGLSFGGAAVSAARKTVGESDCLLAIGTRFGEIATGSYSVEPPEELIHIDINPAVFNANYPASLCLQGDATEVLEQLLVALRAAMNERLNQGQSLPQNRSAELTASIAKYKLKTHQAWLAGGDSRRVNPAQFFTALRAKLAADAIIVADDGNHTFLTAELLPINRAAGFISPTDFNAMGYCIPACNGAKLANPDSQVIGIVGDGAMFMTGMEVATAVHYQLGVIYVVFNDGELAQISQAQELPYRYKTCTKLAHTHWGAFAEAMECAYLAIDHERDIDTVLDRALLISEQHQPVIIDLKVDYSQKTAFTKGIVKANLNRFETTEKLRFVGRALKRKVVG</sequence>
<dbReference type="InterPro" id="IPR012000">
    <property type="entry name" value="Thiamin_PyroP_enz_cen_dom"/>
</dbReference>
<dbReference type="InterPro" id="IPR029035">
    <property type="entry name" value="DHS-like_NAD/FAD-binding_dom"/>
</dbReference>
<dbReference type="Pfam" id="PF02776">
    <property type="entry name" value="TPP_enzyme_N"/>
    <property type="match status" value="1"/>
</dbReference>
<dbReference type="GO" id="GO:0009099">
    <property type="term" value="P:L-valine biosynthetic process"/>
    <property type="evidence" value="ECO:0007669"/>
    <property type="project" value="TreeGrafter"/>
</dbReference>
<comment type="caution">
    <text evidence="7">The sequence shown here is derived from an EMBL/GenBank/DDBJ whole genome shotgun (WGS) entry which is preliminary data.</text>
</comment>
<comment type="similarity">
    <text evidence="1 3">Belongs to the TPP enzyme family.</text>
</comment>
<reference evidence="7 8" key="1">
    <citation type="submission" date="2019-03" db="EMBL/GenBank/DDBJ databases">
        <title>Draft genome of Gammaproteobacteria bacterium LSUCC0057, a member of the SAR92 clade.</title>
        <authorList>
            <person name="Lanclos V.C."/>
            <person name="Doiron C."/>
            <person name="Henson M.W."/>
            <person name="Thrash J.C."/>
        </authorList>
    </citation>
    <scope>NUCLEOTIDE SEQUENCE [LARGE SCALE GENOMIC DNA]</scope>
    <source>
        <strain evidence="7 8">LSUCC0057</strain>
    </source>
</reference>
<dbReference type="InterPro" id="IPR012001">
    <property type="entry name" value="Thiamin_PyroP_enz_TPP-bd_dom"/>
</dbReference>
<dbReference type="InterPro" id="IPR011766">
    <property type="entry name" value="TPP_enzyme_TPP-bd"/>
</dbReference>
<evidence type="ECO:0000259" key="4">
    <source>
        <dbReference type="Pfam" id="PF00205"/>
    </source>
</evidence>
<keyword evidence="2 3" id="KW-0786">Thiamine pyrophosphate</keyword>
<protein>
    <submittedName>
        <fullName evidence="7">Thiamine pyrophosphate-binding protein</fullName>
    </submittedName>
</protein>
<dbReference type="Pfam" id="PF00205">
    <property type="entry name" value="TPP_enzyme_M"/>
    <property type="match status" value="1"/>
</dbReference>
<gene>
    <name evidence="7" type="ORF">E3W66_05165</name>
</gene>
<keyword evidence="8" id="KW-1185">Reference proteome</keyword>
<dbReference type="SUPFAM" id="SSF52467">
    <property type="entry name" value="DHS-like NAD/FAD-binding domain"/>
    <property type="match status" value="1"/>
</dbReference>
<dbReference type="Pfam" id="PF02775">
    <property type="entry name" value="TPP_enzyme_C"/>
    <property type="match status" value="1"/>
</dbReference>
<dbReference type="EMBL" id="SPIA01000002">
    <property type="protein sequence ID" value="TFH67648.1"/>
    <property type="molecule type" value="Genomic_DNA"/>
</dbReference>
<dbReference type="Gene3D" id="3.40.50.970">
    <property type="match status" value="2"/>
</dbReference>
<dbReference type="GO" id="GO:0030976">
    <property type="term" value="F:thiamine pyrophosphate binding"/>
    <property type="evidence" value="ECO:0007669"/>
    <property type="project" value="InterPro"/>
</dbReference>
<proteinExistence type="inferred from homology"/>
<feature type="domain" description="Thiamine pyrophosphate enzyme N-terminal TPP-binding" evidence="6">
    <location>
        <begin position="5"/>
        <end position="119"/>
    </location>
</feature>
<feature type="domain" description="Thiamine pyrophosphate enzyme central" evidence="4">
    <location>
        <begin position="193"/>
        <end position="326"/>
    </location>
</feature>
<dbReference type="Proteomes" id="UP000298133">
    <property type="component" value="Unassembled WGS sequence"/>
</dbReference>
<evidence type="ECO:0000313" key="7">
    <source>
        <dbReference type="EMBL" id="TFH67648.1"/>
    </source>
</evidence>
<evidence type="ECO:0000256" key="1">
    <source>
        <dbReference type="ARBA" id="ARBA00007812"/>
    </source>
</evidence>
<name>A0A4Y8UGV0_9GAMM</name>
<dbReference type="CDD" id="cd00568">
    <property type="entry name" value="TPP_enzymes"/>
    <property type="match status" value="1"/>
</dbReference>
<dbReference type="GO" id="GO:0000287">
    <property type="term" value="F:magnesium ion binding"/>
    <property type="evidence" value="ECO:0007669"/>
    <property type="project" value="InterPro"/>
</dbReference>
<dbReference type="SUPFAM" id="SSF52518">
    <property type="entry name" value="Thiamin diphosphate-binding fold (THDP-binding)"/>
    <property type="match status" value="2"/>
</dbReference>
<dbReference type="GO" id="GO:0009097">
    <property type="term" value="P:isoleucine biosynthetic process"/>
    <property type="evidence" value="ECO:0007669"/>
    <property type="project" value="TreeGrafter"/>
</dbReference>
<dbReference type="PANTHER" id="PTHR18968:SF13">
    <property type="entry name" value="ACETOLACTATE SYNTHASE CATALYTIC SUBUNIT, MITOCHONDRIAL"/>
    <property type="match status" value="1"/>
</dbReference>
<evidence type="ECO:0000259" key="6">
    <source>
        <dbReference type="Pfam" id="PF02776"/>
    </source>
</evidence>
<dbReference type="InterPro" id="IPR029061">
    <property type="entry name" value="THDP-binding"/>
</dbReference>
<feature type="domain" description="Thiamine pyrophosphate enzyme TPP-binding" evidence="5">
    <location>
        <begin position="400"/>
        <end position="546"/>
    </location>
</feature>
<dbReference type="CDD" id="cd07035">
    <property type="entry name" value="TPP_PYR_POX_like"/>
    <property type="match status" value="1"/>
</dbReference>
<dbReference type="Gene3D" id="3.40.50.1220">
    <property type="entry name" value="TPP-binding domain"/>
    <property type="match status" value="1"/>
</dbReference>